<keyword evidence="6" id="KW-1185">Reference proteome</keyword>
<evidence type="ECO:0000256" key="2">
    <source>
        <dbReference type="ARBA" id="ARBA00022741"/>
    </source>
</evidence>
<dbReference type="AlphaFoldDB" id="A0A9Y2MV77"/>
<dbReference type="EMBL" id="CP127294">
    <property type="protein sequence ID" value="WIX82600.1"/>
    <property type="molecule type" value="Genomic_DNA"/>
</dbReference>
<protein>
    <submittedName>
        <fullName evidence="5">ABC transporter ATP-binding protein</fullName>
    </submittedName>
</protein>
<proteinExistence type="predicted"/>
<dbReference type="CDD" id="cd03255">
    <property type="entry name" value="ABC_MJ0796_LolCDE_FtsE"/>
    <property type="match status" value="1"/>
</dbReference>
<dbReference type="GO" id="GO:0098796">
    <property type="term" value="C:membrane protein complex"/>
    <property type="evidence" value="ECO:0007669"/>
    <property type="project" value="UniProtKB-ARBA"/>
</dbReference>
<keyword evidence="3 5" id="KW-0067">ATP-binding</keyword>
<dbReference type="FunFam" id="3.40.50.300:FF:000032">
    <property type="entry name" value="Export ABC transporter ATP-binding protein"/>
    <property type="match status" value="1"/>
</dbReference>
<dbReference type="SMART" id="SM00382">
    <property type="entry name" value="AAA"/>
    <property type="match status" value="1"/>
</dbReference>
<dbReference type="GO" id="GO:0005886">
    <property type="term" value="C:plasma membrane"/>
    <property type="evidence" value="ECO:0007669"/>
    <property type="project" value="TreeGrafter"/>
</dbReference>
<sequence length="227" mass="24213">MKPFTTEAAVAARELTKLYGTGAAAVRALDDVSVSFEAGAFSAIMGPSGSGKSTLMHCLAGLETPTSGHVFVGSLDLAGQPDRVLTAVRRDRIGFVFQAFNLLPSMSAQDNIVLPLRLAGRKADQAWFSTLTEFLGLRERLAHRPAELSGGQQQRVALARALVTRPDVVFADEPTGSLDSTAGTEVLTLLRHCVREFGQTVVMVTHDERAAGHADRVVHMADGKVSE</sequence>
<dbReference type="GO" id="GO:0016887">
    <property type="term" value="F:ATP hydrolysis activity"/>
    <property type="evidence" value="ECO:0007669"/>
    <property type="project" value="InterPro"/>
</dbReference>
<dbReference type="PROSITE" id="PS50893">
    <property type="entry name" value="ABC_TRANSPORTER_2"/>
    <property type="match status" value="1"/>
</dbReference>
<dbReference type="InterPro" id="IPR027417">
    <property type="entry name" value="P-loop_NTPase"/>
</dbReference>
<evidence type="ECO:0000313" key="6">
    <source>
        <dbReference type="Proteomes" id="UP001236014"/>
    </source>
</evidence>
<evidence type="ECO:0000256" key="1">
    <source>
        <dbReference type="ARBA" id="ARBA00022448"/>
    </source>
</evidence>
<dbReference type="GO" id="GO:0005524">
    <property type="term" value="F:ATP binding"/>
    <property type="evidence" value="ECO:0007669"/>
    <property type="project" value="UniProtKB-KW"/>
</dbReference>
<dbReference type="PROSITE" id="PS00211">
    <property type="entry name" value="ABC_TRANSPORTER_1"/>
    <property type="match status" value="1"/>
</dbReference>
<keyword evidence="2" id="KW-0547">Nucleotide-binding</keyword>
<organism evidence="5 6">
    <name type="scientific">Amycolatopsis carbonis</name>
    <dbReference type="NCBI Taxonomy" id="715471"/>
    <lineage>
        <taxon>Bacteria</taxon>
        <taxon>Bacillati</taxon>
        <taxon>Actinomycetota</taxon>
        <taxon>Actinomycetes</taxon>
        <taxon>Pseudonocardiales</taxon>
        <taxon>Pseudonocardiaceae</taxon>
        <taxon>Amycolatopsis</taxon>
    </lineage>
</organism>
<keyword evidence="1" id="KW-0813">Transport</keyword>
<evidence type="ECO:0000313" key="5">
    <source>
        <dbReference type="EMBL" id="WIX82600.1"/>
    </source>
</evidence>
<dbReference type="InterPro" id="IPR003593">
    <property type="entry name" value="AAA+_ATPase"/>
</dbReference>
<feature type="domain" description="ABC transporter" evidence="4">
    <location>
        <begin position="10"/>
        <end position="227"/>
    </location>
</feature>
<accession>A0A9Y2MV77</accession>
<reference evidence="5 6" key="1">
    <citation type="submission" date="2023-06" db="EMBL/GenBank/DDBJ databases">
        <authorList>
            <person name="Oyuntsetseg B."/>
            <person name="Kim S.B."/>
        </authorList>
    </citation>
    <scope>NUCLEOTIDE SEQUENCE [LARGE SCALE GENOMIC DNA]</scope>
    <source>
        <strain evidence="5 6">2-15</strain>
    </source>
</reference>
<gene>
    <name evidence="5" type="ORF">QRX50_18410</name>
</gene>
<dbReference type="PANTHER" id="PTHR24220:SF685">
    <property type="entry name" value="ABC TRANSPORTER RELATED"/>
    <property type="match status" value="1"/>
</dbReference>
<name>A0A9Y2MV77_9PSEU</name>
<evidence type="ECO:0000259" key="4">
    <source>
        <dbReference type="PROSITE" id="PS50893"/>
    </source>
</evidence>
<dbReference type="KEGG" id="acab:QRX50_18410"/>
<dbReference type="GO" id="GO:0022857">
    <property type="term" value="F:transmembrane transporter activity"/>
    <property type="evidence" value="ECO:0007669"/>
    <property type="project" value="TreeGrafter"/>
</dbReference>
<dbReference type="InterPro" id="IPR017871">
    <property type="entry name" value="ABC_transporter-like_CS"/>
</dbReference>
<dbReference type="PANTHER" id="PTHR24220">
    <property type="entry name" value="IMPORT ATP-BINDING PROTEIN"/>
    <property type="match status" value="1"/>
</dbReference>
<dbReference type="InterPro" id="IPR015854">
    <property type="entry name" value="ABC_transpr_LolD-like"/>
</dbReference>
<dbReference type="Proteomes" id="UP001236014">
    <property type="component" value="Chromosome"/>
</dbReference>
<dbReference type="SUPFAM" id="SSF52540">
    <property type="entry name" value="P-loop containing nucleoside triphosphate hydrolases"/>
    <property type="match status" value="1"/>
</dbReference>
<dbReference type="InterPro" id="IPR017911">
    <property type="entry name" value="MacB-like_ATP-bd"/>
</dbReference>
<dbReference type="Pfam" id="PF00005">
    <property type="entry name" value="ABC_tran"/>
    <property type="match status" value="1"/>
</dbReference>
<dbReference type="Gene3D" id="3.40.50.300">
    <property type="entry name" value="P-loop containing nucleotide triphosphate hydrolases"/>
    <property type="match status" value="1"/>
</dbReference>
<evidence type="ECO:0000256" key="3">
    <source>
        <dbReference type="ARBA" id="ARBA00022840"/>
    </source>
</evidence>
<dbReference type="InterPro" id="IPR003439">
    <property type="entry name" value="ABC_transporter-like_ATP-bd"/>
</dbReference>